<feature type="domain" description="Carboxylesterase type B" evidence="4">
    <location>
        <begin position="343"/>
        <end position="430"/>
    </location>
</feature>
<evidence type="ECO:0000313" key="6">
    <source>
        <dbReference type="Proteomes" id="UP000568380"/>
    </source>
</evidence>
<gene>
    <name evidence="5" type="ORF">HNR40_004024</name>
</gene>
<dbReference type="InterPro" id="IPR029058">
    <property type="entry name" value="AB_hydrolase_fold"/>
</dbReference>
<dbReference type="RefSeq" id="WP_184963389.1">
    <property type="nucleotide sequence ID" value="NZ_JACHIN010000005.1"/>
</dbReference>
<dbReference type="PANTHER" id="PTHR11559">
    <property type="entry name" value="CARBOXYLESTERASE"/>
    <property type="match status" value="1"/>
</dbReference>
<dbReference type="Proteomes" id="UP000568380">
    <property type="component" value="Unassembled WGS sequence"/>
</dbReference>
<dbReference type="AlphaFoldDB" id="A0A7W8A2Y2"/>
<evidence type="ECO:0000259" key="4">
    <source>
        <dbReference type="Pfam" id="PF00135"/>
    </source>
</evidence>
<keyword evidence="2 3" id="KW-0378">Hydrolase</keyword>
<comment type="similarity">
    <text evidence="1 3">Belongs to the type-B carboxylesterase/lipase family.</text>
</comment>
<evidence type="ECO:0000313" key="5">
    <source>
        <dbReference type="EMBL" id="MBB5078538.1"/>
    </source>
</evidence>
<organism evidence="5 6">
    <name type="scientific">Nonomuraea endophytica</name>
    <dbReference type="NCBI Taxonomy" id="714136"/>
    <lineage>
        <taxon>Bacteria</taxon>
        <taxon>Bacillati</taxon>
        <taxon>Actinomycetota</taxon>
        <taxon>Actinomycetes</taxon>
        <taxon>Streptosporangiales</taxon>
        <taxon>Streptosporangiaceae</taxon>
        <taxon>Nonomuraea</taxon>
    </lineage>
</organism>
<dbReference type="EC" id="3.1.1.-" evidence="3"/>
<reference evidence="5 6" key="1">
    <citation type="submission" date="2020-08" db="EMBL/GenBank/DDBJ databases">
        <title>Genomic Encyclopedia of Type Strains, Phase IV (KMG-IV): sequencing the most valuable type-strain genomes for metagenomic binning, comparative biology and taxonomic classification.</title>
        <authorList>
            <person name="Goeker M."/>
        </authorList>
    </citation>
    <scope>NUCLEOTIDE SEQUENCE [LARGE SCALE GENOMIC DNA]</scope>
    <source>
        <strain evidence="5 6">DSM 45385</strain>
    </source>
</reference>
<sequence>MTTISTGKLTGRTTDDVTSYLGIPYAEAPFGPNRFAAPVPAGPWEGTFEAVRFGPVPPQPSMVPGMAPWSSADGLDCLSVNVWTPDPGGSGLPVMVWIYGGAYIIGAAALPEYDGTRLAREGVVVVTFNHRIGMEGYGHVAGAPANRALLDQVQALRWVRENIAAFGGDPGNVTVFGESAGAGAAACLMAMPSAAGLFRRVIAQSVPATFYTPELAARMTAGIMARAGGSPYERSPEELLAAVQAFSSLDLRGNTAEWGACGIAEMPFAPVVDGEVLPETPWEALADGAASDVDLLVGFTRDEYSLFLAMGEGGDTALALKTLAPPQAGVVYRTSYPEAELQLRLMSDWLFRMPSTLLADAHTGPTYAYELTWAPTALGACHGLDVPLTFGTLDSELARLMTDGSPEAEGLSAQFRSAWTRFAATGSPGWPEYEPVNAMTHLFDVTPSDVGDPGSATRALWSEAGFHAMT</sequence>
<dbReference type="PROSITE" id="PS00122">
    <property type="entry name" value="CARBOXYLESTERASE_B_1"/>
    <property type="match status" value="1"/>
</dbReference>
<dbReference type="InterPro" id="IPR002018">
    <property type="entry name" value="CarbesteraseB"/>
</dbReference>
<protein>
    <recommendedName>
        <fullName evidence="3">Carboxylic ester hydrolase</fullName>
        <ecNumber evidence="3">3.1.1.-</ecNumber>
    </recommendedName>
</protein>
<feature type="domain" description="Carboxylesterase type B" evidence="4">
    <location>
        <begin position="3"/>
        <end position="312"/>
    </location>
</feature>
<dbReference type="Gene3D" id="3.40.50.1820">
    <property type="entry name" value="alpha/beta hydrolase"/>
    <property type="match status" value="1"/>
</dbReference>
<accession>A0A7W8A2Y2</accession>
<keyword evidence="6" id="KW-1185">Reference proteome</keyword>
<proteinExistence type="inferred from homology"/>
<dbReference type="InterPro" id="IPR050309">
    <property type="entry name" value="Type-B_Carboxylest/Lipase"/>
</dbReference>
<evidence type="ECO:0000256" key="3">
    <source>
        <dbReference type="RuleBase" id="RU361235"/>
    </source>
</evidence>
<dbReference type="EMBL" id="JACHIN010000005">
    <property type="protein sequence ID" value="MBB5078538.1"/>
    <property type="molecule type" value="Genomic_DNA"/>
</dbReference>
<comment type="caution">
    <text evidence="5">The sequence shown here is derived from an EMBL/GenBank/DDBJ whole genome shotgun (WGS) entry which is preliminary data.</text>
</comment>
<dbReference type="GO" id="GO:0016787">
    <property type="term" value="F:hydrolase activity"/>
    <property type="evidence" value="ECO:0007669"/>
    <property type="project" value="UniProtKB-KW"/>
</dbReference>
<dbReference type="Pfam" id="PF00135">
    <property type="entry name" value="COesterase"/>
    <property type="match status" value="2"/>
</dbReference>
<name>A0A7W8A2Y2_9ACTN</name>
<evidence type="ECO:0000256" key="1">
    <source>
        <dbReference type="ARBA" id="ARBA00005964"/>
    </source>
</evidence>
<evidence type="ECO:0000256" key="2">
    <source>
        <dbReference type="ARBA" id="ARBA00022801"/>
    </source>
</evidence>
<dbReference type="SUPFAM" id="SSF53474">
    <property type="entry name" value="alpha/beta-Hydrolases"/>
    <property type="match status" value="1"/>
</dbReference>
<dbReference type="InterPro" id="IPR019826">
    <property type="entry name" value="Carboxylesterase_B_AS"/>
</dbReference>